<dbReference type="Proteomes" id="UP000811899">
    <property type="component" value="Unassembled WGS sequence"/>
</dbReference>
<evidence type="ECO:0000256" key="2">
    <source>
        <dbReference type="ARBA" id="ARBA00022723"/>
    </source>
</evidence>
<dbReference type="InterPro" id="IPR012312">
    <property type="entry name" value="Hemerythrin-like"/>
</dbReference>
<protein>
    <submittedName>
        <fullName evidence="5">Hemerythrin family protein</fullName>
    </submittedName>
</protein>
<evidence type="ECO:0000313" key="5">
    <source>
        <dbReference type="EMBL" id="MBT0666490.1"/>
    </source>
</evidence>
<keyword evidence="6" id="KW-1185">Reference proteome</keyword>
<organism evidence="5 6">
    <name type="scientific">Geoanaerobacter pelophilus</name>
    <dbReference type="NCBI Taxonomy" id="60036"/>
    <lineage>
        <taxon>Bacteria</taxon>
        <taxon>Pseudomonadati</taxon>
        <taxon>Thermodesulfobacteriota</taxon>
        <taxon>Desulfuromonadia</taxon>
        <taxon>Geobacterales</taxon>
        <taxon>Geobacteraceae</taxon>
        <taxon>Geoanaerobacter</taxon>
    </lineage>
</organism>
<dbReference type="EMBL" id="JAHCVJ010000012">
    <property type="protein sequence ID" value="MBT0666490.1"/>
    <property type="molecule type" value="Genomic_DNA"/>
</dbReference>
<evidence type="ECO:0000313" key="6">
    <source>
        <dbReference type="Proteomes" id="UP000811899"/>
    </source>
</evidence>
<gene>
    <name evidence="5" type="ORF">KI809_19450</name>
</gene>
<comment type="caution">
    <text evidence="5">The sequence shown here is derived from an EMBL/GenBank/DDBJ whole genome shotgun (WGS) entry which is preliminary data.</text>
</comment>
<dbReference type="GO" id="GO:0046872">
    <property type="term" value="F:metal ion binding"/>
    <property type="evidence" value="ECO:0007669"/>
    <property type="project" value="UniProtKB-KW"/>
</dbReference>
<dbReference type="SUPFAM" id="SSF47188">
    <property type="entry name" value="Hemerythrin-like"/>
    <property type="match status" value="1"/>
</dbReference>
<evidence type="ECO:0000259" key="4">
    <source>
        <dbReference type="Pfam" id="PF01814"/>
    </source>
</evidence>
<dbReference type="InterPro" id="IPR012827">
    <property type="entry name" value="Hemerythrin_metal-bd"/>
</dbReference>
<reference evidence="5 6" key="1">
    <citation type="submission" date="2021-05" db="EMBL/GenBank/DDBJ databases">
        <title>The draft genome of Geobacter pelophilus DSM 12255.</title>
        <authorList>
            <person name="Xu Z."/>
            <person name="Masuda Y."/>
            <person name="Itoh H."/>
            <person name="Senoo K."/>
        </authorList>
    </citation>
    <scope>NUCLEOTIDE SEQUENCE [LARGE SCALE GENOMIC DNA]</scope>
    <source>
        <strain evidence="5 6">DSM 12255</strain>
    </source>
</reference>
<dbReference type="AlphaFoldDB" id="A0AAW4LD65"/>
<evidence type="ECO:0000256" key="1">
    <source>
        <dbReference type="ARBA" id="ARBA00010587"/>
    </source>
</evidence>
<dbReference type="InterPro" id="IPR016131">
    <property type="entry name" value="Haemerythrin_Fe_BS"/>
</dbReference>
<dbReference type="Gene3D" id="1.20.120.50">
    <property type="entry name" value="Hemerythrin-like"/>
    <property type="match status" value="1"/>
</dbReference>
<name>A0AAW4LD65_9BACT</name>
<dbReference type="Pfam" id="PF01814">
    <property type="entry name" value="Hemerythrin"/>
    <property type="match status" value="1"/>
</dbReference>
<evidence type="ECO:0000256" key="3">
    <source>
        <dbReference type="ARBA" id="ARBA00023004"/>
    </source>
</evidence>
<sequence>MVNQLNDPMETGKGHAALKSILDGLIQYTASHFSDEERVMAQHNYPDLAMHKKAHEKPLPELVLSKGFC</sequence>
<keyword evidence="2" id="KW-0479">Metal-binding</keyword>
<dbReference type="InterPro" id="IPR035938">
    <property type="entry name" value="Hemerythrin-like_sf"/>
</dbReference>
<keyword evidence="3" id="KW-0408">Iron</keyword>
<dbReference type="PROSITE" id="PS00550">
    <property type="entry name" value="HEMERYTHRINS"/>
    <property type="match status" value="1"/>
</dbReference>
<accession>A0AAW4LD65</accession>
<comment type="similarity">
    <text evidence="1">Belongs to the hemerythrin family.</text>
</comment>
<dbReference type="CDD" id="cd12107">
    <property type="entry name" value="Hemerythrin"/>
    <property type="match status" value="1"/>
</dbReference>
<feature type="domain" description="Hemerythrin-like" evidence="4">
    <location>
        <begin position="9"/>
        <end position="56"/>
    </location>
</feature>
<proteinExistence type="inferred from homology"/>
<dbReference type="NCBIfam" id="TIGR02481">
    <property type="entry name" value="hemeryth_dom"/>
    <property type="match status" value="1"/>
</dbReference>